<comment type="similarity">
    <text evidence="3">Belongs to the autotransporter-2 (AT-2) (TC 1.B.40) family.</text>
</comment>
<feature type="domain" description="Trimeric autotransporter adhesin YadA-like C-terminal membrane anchor" evidence="11">
    <location>
        <begin position="1027"/>
        <end position="1087"/>
    </location>
</feature>
<dbReference type="SUPFAM" id="SSF54523">
    <property type="entry name" value="Pili subunits"/>
    <property type="match status" value="1"/>
</dbReference>
<dbReference type="InterPro" id="IPR024973">
    <property type="entry name" value="ESPR"/>
</dbReference>
<dbReference type="InterPro" id="IPR005594">
    <property type="entry name" value="YadA_C"/>
</dbReference>
<evidence type="ECO:0000256" key="5">
    <source>
        <dbReference type="ARBA" id="ARBA00022452"/>
    </source>
</evidence>
<evidence type="ECO:0000256" key="2">
    <source>
        <dbReference type="ARBA" id="ARBA00004442"/>
    </source>
</evidence>
<evidence type="ECO:0000256" key="4">
    <source>
        <dbReference type="ARBA" id="ARBA00022448"/>
    </source>
</evidence>
<dbReference type="Pfam" id="PF05662">
    <property type="entry name" value="YadA_stalk"/>
    <property type="match status" value="2"/>
</dbReference>
<keyword evidence="9" id="KW-0472">Membrane</keyword>
<dbReference type="InterPro" id="IPR011049">
    <property type="entry name" value="Serralysin-like_metalloprot_C"/>
</dbReference>
<keyword evidence="8" id="KW-0653">Protein transport</keyword>
<evidence type="ECO:0000256" key="8">
    <source>
        <dbReference type="ARBA" id="ARBA00022927"/>
    </source>
</evidence>
<evidence type="ECO:0000256" key="3">
    <source>
        <dbReference type="ARBA" id="ARBA00005848"/>
    </source>
</evidence>
<name>A0A4R1XUV9_ACICA</name>
<dbReference type="SUPFAM" id="SSF101967">
    <property type="entry name" value="Adhesin YadA, collagen-binding domain"/>
    <property type="match status" value="1"/>
</dbReference>
<comment type="caution">
    <text evidence="14">The sequence shown here is derived from an EMBL/GenBank/DDBJ whole genome shotgun (WGS) entry which is preliminary data.</text>
</comment>
<dbReference type="GO" id="GO:0015031">
    <property type="term" value="P:protein transport"/>
    <property type="evidence" value="ECO:0007669"/>
    <property type="project" value="UniProtKB-KW"/>
</dbReference>
<dbReference type="Gene3D" id="1.20.5.170">
    <property type="match status" value="1"/>
</dbReference>
<feature type="domain" description="ESPR" evidence="13">
    <location>
        <begin position="3"/>
        <end position="36"/>
    </location>
</feature>
<dbReference type="EMBL" id="SLVJ01000005">
    <property type="protein sequence ID" value="TCM68307.1"/>
    <property type="molecule type" value="Genomic_DNA"/>
</dbReference>
<keyword evidence="7" id="KW-0732">Signal</keyword>
<dbReference type="InterPro" id="IPR008635">
    <property type="entry name" value="Coiled_stalk_dom"/>
</dbReference>
<evidence type="ECO:0000313" key="15">
    <source>
        <dbReference type="Proteomes" id="UP000294963"/>
    </source>
</evidence>
<dbReference type="Gene3D" id="2.150.10.10">
    <property type="entry name" value="Serralysin-like metalloprotease, C-terminal"/>
    <property type="match status" value="1"/>
</dbReference>
<dbReference type="GO" id="GO:0009986">
    <property type="term" value="C:cell surface"/>
    <property type="evidence" value="ECO:0007669"/>
    <property type="project" value="UniProtKB-SubCell"/>
</dbReference>
<dbReference type="Pfam" id="PF03895">
    <property type="entry name" value="YadA_anchor"/>
    <property type="match status" value="1"/>
</dbReference>
<keyword evidence="6" id="KW-0812">Transmembrane</keyword>
<keyword evidence="4" id="KW-0813">Transport</keyword>
<keyword evidence="10" id="KW-0998">Cell outer membrane</keyword>
<dbReference type="OrthoDB" id="6651929at2"/>
<feature type="domain" description="Trimeric autotransporter adhesin YadA-like stalk" evidence="12">
    <location>
        <begin position="829"/>
        <end position="861"/>
    </location>
</feature>
<organism evidence="14 15">
    <name type="scientific">Acinetobacter calcoaceticus</name>
    <dbReference type="NCBI Taxonomy" id="471"/>
    <lineage>
        <taxon>Bacteria</taxon>
        <taxon>Pseudomonadati</taxon>
        <taxon>Pseudomonadota</taxon>
        <taxon>Gammaproteobacteria</taxon>
        <taxon>Moraxellales</taxon>
        <taxon>Moraxellaceae</taxon>
        <taxon>Acinetobacter</taxon>
        <taxon>Acinetobacter calcoaceticus/baumannii complex</taxon>
    </lineage>
</organism>
<proteinExistence type="inferred from homology"/>
<dbReference type="Gene3D" id="6.20.50.100">
    <property type="match status" value="1"/>
</dbReference>
<evidence type="ECO:0000256" key="1">
    <source>
        <dbReference type="ARBA" id="ARBA00004241"/>
    </source>
</evidence>
<accession>A0A4R1XUV9</accession>
<keyword evidence="5" id="KW-1134">Transmembrane beta strand</keyword>
<evidence type="ECO:0000256" key="10">
    <source>
        <dbReference type="ARBA" id="ARBA00023237"/>
    </source>
</evidence>
<gene>
    <name evidence="14" type="ORF">EC844_10510</name>
</gene>
<evidence type="ECO:0000259" key="12">
    <source>
        <dbReference type="Pfam" id="PF05662"/>
    </source>
</evidence>
<dbReference type="Gene3D" id="3.30.1300.30">
    <property type="entry name" value="GSPII I/J protein-like"/>
    <property type="match status" value="1"/>
</dbReference>
<dbReference type="AlphaFoldDB" id="A0A4R1XUV9"/>
<dbReference type="Gene3D" id="2.20.70.140">
    <property type="match status" value="1"/>
</dbReference>
<keyword evidence="15" id="KW-1185">Reference proteome</keyword>
<dbReference type="Pfam" id="PF13018">
    <property type="entry name" value="ESPR"/>
    <property type="match status" value="1"/>
</dbReference>
<sequence>MLNKIYKCIWNNCLNKWVVACETMKGRSKTANITKTKILTSVALIFSTDVLSDMNNSVLLNNKNNIANTSVGGEAAERNTYLAESRKIPSDLTLSKVADTGTRTEATMLSNTHNNSLNNTQNKSHVSNNFADLKTIFKQDTAKTATDATDKDFMQAPQPVLRPNPIASSSNDLARVAAPLTPISGVKLTPSDQVTVKEIQKTPEPVKPPLPISSAPLASGSKDIAPKTAPLIPIGSVKAVPSTTSDLKHIQKTPEPVKPALPISSANPIASGTNDIAGVATPLTPIGGVKLAASDQVNVKEIQKIPEPVKPALPISSANPIASGTNDIAGVAAPLTPIGGVKLTSSDQVNVKEIQKIPEPVKPALPISSANPIASGTNDIAGVAAPLTPMGGVKLTPSDQVTVKEIQKIPEPVKPALPISSAPIASGTNDLARVAAPLTPIGGVKLAASDQVNVKEIQKIPEPVKPALPISNAPIASGAKDIAGVATPLTPIGGVKLTPSDKVTVKEIQKILEPAKPLLPISSANPIASGTNDIAGVAAPLIPIGGVQLTPSDQVNVKEIQKIPEPAKPALPISSANPIASGTNDIAGVAAPLTPIGGVKLTSSDQVNVKEIQKIPDPIIKPVLDQGAKQAGSSGIKLNYPVVYDVEGYAWFKDIPSQFEIDTKVGKEEDQFYNSNNKHIFVFGGEVSVDTNPDVIEPSYRLGGKNMNNITDVVSNLDARTTTNTQKIELHSNNIAELNSTQSQGAFSVSANSNGTTKVAKDAVIDYGNNDSNIKVAQTGTQFKMDLADQLNVKKALTIEGTRLDRKGLRITQGPSVQTEGINAANTVISHLKEGVSVTDAVNKGQLEKGMSTARVYTDQSVEKLTGQTNKNISLIKDQVSTIQNGLEGMLQVSQEAPIVQPKVTGTDALAGGNAAQSSGHQAVALGNKATATAQNSVALGNSSVADRENTVSVGSKGKERQVSNVAAGTADTDAANVRQLKEVSARMTETSDQLNQKINRVNEYAHNVDKNAKAGIAGISAMANIPQVMQGGQRSVGAGVGHYRGQNALAIGGSVSSDSGKWVFKGSAAFDTQSKSSFGAGVSRVW</sequence>
<dbReference type="Gene3D" id="1.20.5.2280">
    <property type="match status" value="1"/>
</dbReference>
<evidence type="ECO:0000313" key="14">
    <source>
        <dbReference type="EMBL" id="TCM68307.1"/>
    </source>
</evidence>
<feature type="domain" description="Trimeric autotransporter adhesin YadA-like stalk" evidence="12">
    <location>
        <begin position="962"/>
        <end position="1002"/>
    </location>
</feature>
<evidence type="ECO:0000256" key="9">
    <source>
        <dbReference type="ARBA" id="ARBA00023136"/>
    </source>
</evidence>
<evidence type="ECO:0000256" key="7">
    <source>
        <dbReference type="ARBA" id="ARBA00022729"/>
    </source>
</evidence>
<protein>
    <submittedName>
        <fullName evidence="14">Type V secretion system putative substrate protein</fullName>
    </submittedName>
</protein>
<dbReference type="InterPro" id="IPR045584">
    <property type="entry name" value="Pilin-like"/>
</dbReference>
<evidence type="ECO:0000259" key="11">
    <source>
        <dbReference type="Pfam" id="PF03895"/>
    </source>
</evidence>
<evidence type="ECO:0000256" key="6">
    <source>
        <dbReference type="ARBA" id="ARBA00022692"/>
    </source>
</evidence>
<dbReference type="GO" id="GO:0009279">
    <property type="term" value="C:cell outer membrane"/>
    <property type="evidence" value="ECO:0007669"/>
    <property type="project" value="UniProtKB-SubCell"/>
</dbReference>
<evidence type="ECO:0000259" key="13">
    <source>
        <dbReference type="Pfam" id="PF13018"/>
    </source>
</evidence>
<comment type="subcellular location">
    <subcellularLocation>
        <location evidence="2">Cell outer membrane</location>
    </subcellularLocation>
    <subcellularLocation>
        <location evidence="1">Cell surface</location>
    </subcellularLocation>
</comment>
<dbReference type="Proteomes" id="UP000294963">
    <property type="component" value="Unassembled WGS sequence"/>
</dbReference>
<reference evidence="14 15" key="1">
    <citation type="submission" date="2019-03" db="EMBL/GenBank/DDBJ databases">
        <title>Genomic analyses of the natural microbiome of Caenorhabditis elegans.</title>
        <authorList>
            <person name="Samuel B."/>
        </authorList>
    </citation>
    <scope>NUCLEOTIDE SEQUENCE [LARGE SCALE GENOMIC DNA]</scope>
    <source>
        <strain evidence="14 15">JUb89</strain>
    </source>
</reference>